<dbReference type="InterPro" id="IPR058781">
    <property type="entry name" value="HH_AprE-like"/>
</dbReference>
<evidence type="ECO:0000313" key="15">
    <source>
        <dbReference type="Proteomes" id="UP000663942"/>
    </source>
</evidence>
<keyword evidence="15" id="KW-1185">Reference proteome</keyword>
<dbReference type="InterPro" id="IPR010129">
    <property type="entry name" value="T1SS_HlyD"/>
</dbReference>
<evidence type="ECO:0000256" key="6">
    <source>
        <dbReference type="ARBA" id="ARBA00022692"/>
    </source>
</evidence>
<comment type="subcellular location">
    <subcellularLocation>
        <location evidence="1 9">Cell inner membrane</location>
        <topology evidence="1 9">Single-pass membrane protein</topology>
    </subcellularLocation>
</comment>
<dbReference type="Gene3D" id="2.40.30.170">
    <property type="match status" value="1"/>
</dbReference>
<feature type="transmembrane region" description="Helical" evidence="9">
    <location>
        <begin position="25"/>
        <end position="45"/>
    </location>
</feature>
<sequence>MINIQTPDVLDGNSEAETDSPRRDAVIGGVALFIFFIFFLGWAAFAPLDAGAFATGQVAVTGNRQAVQHKEGGVVSTLDVAEGDRVQAGQVLLSLSAGELRASERGAAGQVFALLAIRSRLIAERDRLSDLPIPPEFLHMSAEDRRIADEAMRLQRLQFSARGAGRSTEVGVLTQRISQLEDQKEGYERQIEANVEEQALIVEELEGIRSLAAQGYAPQTRVRALERTAANLRGSLGAMRAQVAGTEEQIGQTRLQMLGVSTTLNEDVAEQLRQTEIQLNELQPRLHELQAQIGRTEVRSPVAGQVVGLTVFTKGGVIQPGQTIMEIVPDQASQVIVAEVDPADIDNLLVGLKTEVKFPGLRERNPPIVRGRVSRLSADSFTEEATGRRYYRTEVVVPAGELRRLGDAAESIRSGMPVEVVILTRKRTALAYLFEPLLTALWRSGREQ</sequence>
<dbReference type="Proteomes" id="UP000663942">
    <property type="component" value="Chromosome"/>
</dbReference>
<keyword evidence="4 9" id="KW-1003">Cell membrane</keyword>
<feature type="domain" description="AprE-like long alpha-helical hairpin" evidence="12">
    <location>
        <begin position="101"/>
        <end position="291"/>
    </location>
</feature>
<organism evidence="14 15">
    <name type="scientific">Brevundimonas pondensis</name>
    <dbReference type="NCBI Taxonomy" id="2774189"/>
    <lineage>
        <taxon>Bacteria</taxon>
        <taxon>Pseudomonadati</taxon>
        <taxon>Pseudomonadota</taxon>
        <taxon>Alphaproteobacteria</taxon>
        <taxon>Caulobacterales</taxon>
        <taxon>Caulobacteraceae</taxon>
        <taxon>Brevundimonas</taxon>
    </lineage>
</organism>
<evidence type="ECO:0000259" key="13">
    <source>
        <dbReference type="Pfam" id="PF26002"/>
    </source>
</evidence>
<dbReference type="Gene3D" id="2.40.50.100">
    <property type="match status" value="1"/>
</dbReference>
<keyword evidence="8 9" id="KW-0472">Membrane</keyword>
<dbReference type="Pfam" id="PF26002">
    <property type="entry name" value="Beta-barrel_AprE"/>
    <property type="match status" value="1"/>
</dbReference>
<gene>
    <name evidence="14" type="ORF">IFE19_15445</name>
</gene>
<evidence type="ECO:0000256" key="5">
    <source>
        <dbReference type="ARBA" id="ARBA00022519"/>
    </source>
</evidence>
<dbReference type="Pfam" id="PF25994">
    <property type="entry name" value="HH_AprE"/>
    <property type="match status" value="1"/>
</dbReference>
<keyword evidence="7 9" id="KW-1133">Transmembrane helix</keyword>
<name>A0ABX7SMB5_9CAUL</name>
<dbReference type="InterPro" id="IPR050739">
    <property type="entry name" value="MFP"/>
</dbReference>
<keyword evidence="10" id="KW-0175">Coiled coil</keyword>
<proteinExistence type="inferred from homology"/>
<evidence type="ECO:0000256" key="4">
    <source>
        <dbReference type="ARBA" id="ARBA00022475"/>
    </source>
</evidence>
<accession>A0ABX7SMB5</accession>
<keyword evidence="5 9" id="KW-0997">Cell inner membrane</keyword>
<keyword evidence="3 9" id="KW-0813">Transport</keyword>
<reference evidence="14 15" key="1">
    <citation type="submission" date="2020-09" db="EMBL/GenBank/DDBJ databases">
        <title>Brevundimonas sp. LVF1 isolated from an oligotrophic pond in Goettingen, Germany.</title>
        <authorList>
            <person name="Friedrich I."/>
            <person name="Klassen A."/>
            <person name="Neubauer H."/>
            <person name="Schneider D."/>
            <person name="Hertel R."/>
            <person name="Daniel R."/>
        </authorList>
    </citation>
    <scope>NUCLEOTIDE SEQUENCE [LARGE SCALE GENOMIC DNA]</scope>
    <source>
        <strain evidence="14 15">LVF1</strain>
    </source>
</reference>
<dbReference type="PANTHER" id="PTHR30386:SF17">
    <property type="entry name" value="ALKALINE PROTEASE SECRETION PROTEIN APRE"/>
    <property type="match status" value="1"/>
</dbReference>
<feature type="domain" description="AprE-like beta-barrel" evidence="13">
    <location>
        <begin position="335"/>
        <end position="424"/>
    </location>
</feature>
<evidence type="ECO:0000256" key="11">
    <source>
        <dbReference type="SAM" id="MobiDB-lite"/>
    </source>
</evidence>
<comment type="similarity">
    <text evidence="2 9">Belongs to the membrane fusion protein (MFP) (TC 8.A.1) family.</text>
</comment>
<dbReference type="PRINTS" id="PR01490">
    <property type="entry name" value="RTXTOXIND"/>
</dbReference>
<dbReference type="RefSeq" id="WP_207823811.1">
    <property type="nucleotide sequence ID" value="NZ_CP062006.1"/>
</dbReference>
<keyword evidence="6 9" id="KW-0812">Transmembrane</keyword>
<dbReference type="InterPro" id="IPR058982">
    <property type="entry name" value="Beta-barrel_AprE"/>
</dbReference>
<dbReference type="NCBIfam" id="TIGR01843">
    <property type="entry name" value="type_I_hlyD"/>
    <property type="match status" value="1"/>
</dbReference>
<evidence type="ECO:0000256" key="9">
    <source>
        <dbReference type="RuleBase" id="RU365093"/>
    </source>
</evidence>
<evidence type="ECO:0000256" key="10">
    <source>
        <dbReference type="SAM" id="Coils"/>
    </source>
</evidence>
<feature type="region of interest" description="Disordered" evidence="11">
    <location>
        <begin position="1"/>
        <end position="20"/>
    </location>
</feature>
<evidence type="ECO:0000256" key="3">
    <source>
        <dbReference type="ARBA" id="ARBA00022448"/>
    </source>
</evidence>
<evidence type="ECO:0000256" key="1">
    <source>
        <dbReference type="ARBA" id="ARBA00004377"/>
    </source>
</evidence>
<evidence type="ECO:0000256" key="8">
    <source>
        <dbReference type="ARBA" id="ARBA00023136"/>
    </source>
</evidence>
<dbReference type="PANTHER" id="PTHR30386">
    <property type="entry name" value="MEMBRANE FUSION SUBUNIT OF EMRAB-TOLC MULTIDRUG EFFLUX PUMP"/>
    <property type="match status" value="1"/>
</dbReference>
<evidence type="ECO:0000259" key="12">
    <source>
        <dbReference type="Pfam" id="PF25994"/>
    </source>
</evidence>
<dbReference type="EMBL" id="CP062006">
    <property type="protein sequence ID" value="QTC87465.1"/>
    <property type="molecule type" value="Genomic_DNA"/>
</dbReference>
<protein>
    <recommendedName>
        <fullName evidence="9">Membrane fusion protein (MFP) family protein</fullName>
    </recommendedName>
</protein>
<evidence type="ECO:0000256" key="2">
    <source>
        <dbReference type="ARBA" id="ARBA00009477"/>
    </source>
</evidence>
<evidence type="ECO:0000256" key="7">
    <source>
        <dbReference type="ARBA" id="ARBA00022989"/>
    </source>
</evidence>
<feature type="coiled-coil region" evidence="10">
    <location>
        <begin position="170"/>
        <end position="197"/>
    </location>
</feature>
<evidence type="ECO:0000313" key="14">
    <source>
        <dbReference type="EMBL" id="QTC87465.1"/>
    </source>
</evidence>